<keyword evidence="2" id="KW-1185">Reference proteome</keyword>
<organism evidence="1 2">
    <name type="scientific">Iodobacter fluviatilis</name>
    <dbReference type="NCBI Taxonomy" id="537"/>
    <lineage>
        <taxon>Bacteria</taxon>
        <taxon>Pseudomonadati</taxon>
        <taxon>Pseudomonadota</taxon>
        <taxon>Betaproteobacteria</taxon>
        <taxon>Neisseriales</taxon>
        <taxon>Chitinibacteraceae</taxon>
        <taxon>Iodobacter</taxon>
    </lineage>
</organism>
<evidence type="ECO:0000313" key="2">
    <source>
        <dbReference type="Proteomes" id="UP000515917"/>
    </source>
</evidence>
<dbReference type="AlphaFoldDB" id="A0A7G3G9R3"/>
<accession>A0A7G3G9R3</accession>
<sequence length="68" mass="7726">MINSPPTRRLAWQCQGLLAGFKVVKQHFMKCELLAQLIPASCAQGCVRPVDKLAKSLLWQVFFVLHIF</sequence>
<evidence type="ECO:0000313" key="1">
    <source>
        <dbReference type="EMBL" id="QBC44250.1"/>
    </source>
</evidence>
<dbReference type="KEGG" id="ifl:C1H71_12395"/>
<dbReference type="Proteomes" id="UP000515917">
    <property type="component" value="Chromosome"/>
</dbReference>
<name>A0A7G3G9R3_9NEIS</name>
<proteinExistence type="predicted"/>
<protein>
    <submittedName>
        <fullName evidence="1">Uncharacterized protein</fullName>
    </submittedName>
</protein>
<reference evidence="1 2" key="1">
    <citation type="submission" date="2018-01" db="EMBL/GenBank/DDBJ databases">
        <title>Genome sequence of Iodobacter sp. strain PCH194 isolated from Indian Trans-Himalaya.</title>
        <authorList>
            <person name="Kumar V."/>
            <person name="Thakur V."/>
            <person name="Kumar S."/>
            <person name="Singh D."/>
        </authorList>
    </citation>
    <scope>NUCLEOTIDE SEQUENCE [LARGE SCALE GENOMIC DNA]</scope>
    <source>
        <strain evidence="1 2">PCH194</strain>
    </source>
</reference>
<dbReference type="EMBL" id="CP025781">
    <property type="protein sequence ID" value="QBC44250.1"/>
    <property type="molecule type" value="Genomic_DNA"/>
</dbReference>
<gene>
    <name evidence="1" type="ORF">C1H71_12395</name>
</gene>